<gene>
    <name evidence="2" type="ORF">DY000_02009547</name>
    <name evidence="1" type="ORF">F2Q70_00011363</name>
</gene>
<accession>A0A8S9JAL6</accession>
<dbReference type="AlphaFoldDB" id="A0A8S9JAL6"/>
<dbReference type="OrthoDB" id="10459692at2759"/>
<reference evidence="1" key="1">
    <citation type="submission" date="2019-12" db="EMBL/GenBank/DDBJ databases">
        <title>Genome sequencing and annotation of Brassica cretica.</title>
        <authorList>
            <person name="Studholme D.J."/>
            <person name="Sarris P.F."/>
        </authorList>
    </citation>
    <scope>NUCLEOTIDE SEQUENCE</scope>
    <source>
        <strain evidence="1">PFS-102/07</strain>
        <tissue evidence="1">Leaf</tissue>
    </source>
</reference>
<evidence type="ECO:0000313" key="3">
    <source>
        <dbReference type="Proteomes" id="UP000266723"/>
    </source>
</evidence>
<evidence type="ECO:0000313" key="2">
    <source>
        <dbReference type="EMBL" id="KAF3552477.1"/>
    </source>
</evidence>
<sequence length="86" mass="9940">MTRGLRRDRALESSIFLALDFSMIEQGSPCESYARSDVCDFRLSLFLKSFDPSDPMLSFVRLLEYWRESWTCLSSSSSEEELVVRG</sequence>
<comment type="caution">
    <text evidence="1">The sequence shown here is derived from an EMBL/GenBank/DDBJ whole genome shotgun (WGS) entry which is preliminary data.</text>
</comment>
<dbReference type="EMBL" id="QGKV02000832">
    <property type="protein sequence ID" value="KAF3552477.1"/>
    <property type="molecule type" value="Genomic_DNA"/>
</dbReference>
<keyword evidence="3" id="KW-1185">Reference proteome</keyword>
<dbReference type="Proteomes" id="UP000266723">
    <property type="component" value="Unassembled WGS sequence"/>
</dbReference>
<name>A0A8S9JAL6_BRACR</name>
<proteinExistence type="predicted"/>
<protein>
    <submittedName>
        <fullName evidence="1">Uncharacterized protein</fullName>
    </submittedName>
</protein>
<reference evidence="2" key="2">
    <citation type="submission" date="2019-12" db="EMBL/GenBank/DDBJ databases">
        <authorList>
            <person name="Studholme D.J."/>
            <person name="Sarris P."/>
        </authorList>
    </citation>
    <scope>NUCLEOTIDE SEQUENCE</scope>
    <source>
        <strain evidence="2">PFS-1207/04</strain>
        <tissue evidence="2">Leaf</tissue>
    </source>
</reference>
<dbReference type="EMBL" id="QGKY02000089">
    <property type="protein sequence ID" value="KAF2610118.1"/>
    <property type="molecule type" value="Genomic_DNA"/>
</dbReference>
<evidence type="ECO:0000313" key="1">
    <source>
        <dbReference type="EMBL" id="KAF2610118.1"/>
    </source>
</evidence>
<reference evidence="2 3" key="3">
    <citation type="journal article" date="2020" name="BMC Genomics">
        <title>Intraspecific diversification of the crop wild relative Brassica cretica Lam. using demographic model selection.</title>
        <authorList>
            <person name="Kioukis A."/>
            <person name="Michalopoulou V.A."/>
            <person name="Briers L."/>
            <person name="Pirintsos S."/>
            <person name="Studholme D.J."/>
            <person name="Pavlidis P."/>
            <person name="Sarris P.F."/>
        </authorList>
    </citation>
    <scope>NUCLEOTIDE SEQUENCE [LARGE SCALE GENOMIC DNA]</scope>
    <source>
        <strain evidence="3">cv. PFS-1207/04</strain>
        <strain evidence="2">PFS-1207/04</strain>
    </source>
</reference>
<organism evidence="1">
    <name type="scientific">Brassica cretica</name>
    <name type="common">Mustard</name>
    <dbReference type="NCBI Taxonomy" id="69181"/>
    <lineage>
        <taxon>Eukaryota</taxon>
        <taxon>Viridiplantae</taxon>
        <taxon>Streptophyta</taxon>
        <taxon>Embryophyta</taxon>
        <taxon>Tracheophyta</taxon>
        <taxon>Spermatophyta</taxon>
        <taxon>Magnoliopsida</taxon>
        <taxon>eudicotyledons</taxon>
        <taxon>Gunneridae</taxon>
        <taxon>Pentapetalae</taxon>
        <taxon>rosids</taxon>
        <taxon>malvids</taxon>
        <taxon>Brassicales</taxon>
        <taxon>Brassicaceae</taxon>
        <taxon>Brassiceae</taxon>
        <taxon>Brassica</taxon>
    </lineage>
</organism>